<dbReference type="RefSeq" id="WP_146516353.1">
    <property type="nucleotide sequence ID" value="NZ_SJPI01000002.1"/>
</dbReference>
<dbReference type="InterPro" id="IPR050445">
    <property type="entry name" value="Bact_polysacc_biosynth/exp"/>
</dbReference>
<feature type="transmembrane region" description="Helical" evidence="2">
    <location>
        <begin position="420"/>
        <end position="441"/>
    </location>
</feature>
<keyword evidence="2" id="KW-1133">Transmembrane helix</keyword>
<evidence type="ECO:0000313" key="3">
    <source>
        <dbReference type="EMBL" id="TWT51275.1"/>
    </source>
</evidence>
<organism evidence="3 4">
    <name type="scientific">Rubripirellula amarantea</name>
    <dbReference type="NCBI Taxonomy" id="2527999"/>
    <lineage>
        <taxon>Bacteria</taxon>
        <taxon>Pseudomonadati</taxon>
        <taxon>Planctomycetota</taxon>
        <taxon>Planctomycetia</taxon>
        <taxon>Pirellulales</taxon>
        <taxon>Pirellulaceae</taxon>
        <taxon>Rubripirellula</taxon>
    </lineage>
</organism>
<gene>
    <name evidence="3" type="ORF">Pla22_40520</name>
</gene>
<evidence type="ECO:0000256" key="2">
    <source>
        <dbReference type="SAM" id="Phobius"/>
    </source>
</evidence>
<dbReference type="EMBL" id="SJPI01000002">
    <property type="protein sequence ID" value="TWT51275.1"/>
    <property type="molecule type" value="Genomic_DNA"/>
</dbReference>
<reference evidence="3 4" key="1">
    <citation type="submission" date="2019-02" db="EMBL/GenBank/DDBJ databases">
        <title>Deep-cultivation of Planctomycetes and their phenomic and genomic characterization uncovers novel biology.</title>
        <authorList>
            <person name="Wiegand S."/>
            <person name="Jogler M."/>
            <person name="Boedeker C."/>
            <person name="Pinto D."/>
            <person name="Vollmers J."/>
            <person name="Rivas-Marin E."/>
            <person name="Kohn T."/>
            <person name="Peeters S.H."/>
            <person name="Heuer A."/>
            <person name="Rast P."/>
            <person name="Oberbeckmann S."/>
            <person name="Bunk B."/>
            <person name="Jeske O."/>
            <person name="Meyerdierks A."/>
            <person name="Storesund J.E."/>
            <person name="Kallscheuer N."/>
            <person name="Luecker S."/>
            <person name="Lage O.M."/>
            <person name="Pohl T."/>
            <person name="Merkel B.J."/>
            <person name="Hornburger P."/>
            <person name="Mueller R.-W."/>
            <person name="Bruemmer F."/>
            <person name="Labrenz M."/>
            <person name="Spormann A.M."/>
            <person name="Op Den Camp H."/>
            <person name="Overmann J."/>
            <person name="Amann R."/>
            <person name="Jetten M.S.M."/>
            <person name="Mascher T."/>
            <person name="Medema M.H."/>
            <person name="Devos D.P."/>
            <person name="Kaster A.-K."/>
            <person name="Ovreas L."/>
            <person name="Rohde M."/>
            <person name="Galperin M.Y."/>
            <person name="Jogler C."/>
        </authorList>
    </citation>
    <scope>NUCLEOTIDE SEQUENCE [LARGE SCALE GENOMIC DNA]</scope>
    <source>
        <strain evidence="3 4">Pla22</strain>
    </source>
</reference>
<dbReference type="AlphaFoldDB" id="A0A5C5WM76"/>
<proteinExistence type="predicted"/>
<dbReference type="Proteomes" id="UP000316598">
    <property type="component" value="Unassembled WGS sequence"/>
</dbReference>
<feature type="region of interest" description="Disordered" evidence="1">
    <location>
        <begin position="449"/>
        <end position="495"/>
    </location>
</feature>
<sequence>MSSNPIPWKHVRNILVLFAPLWGGAAILFGCVGLVYALFSSDYYTARQPLVVRDEATSSLDRLGRFASQTDLKAAQETILEMTRNPEVVAEALRRIGPPGGGTDPTWPTTDDIDTIATKFVNLVAPKGSEFGNTEVVYLSVKAKSQERADAFCNAMYISLTDQLRKVRRVRADSVIGELSHARDLAARNLNHVAAKLREIEIEFGTDLGDLRNLNDTISGDGTNRRTLEETTRELQAAELEMQKLESLHSLLVAGADDPQRLLISGSELLDSQPSLSRLKDGLIDAQLAASQMAGIYTESNPKLRAAMQTELEIRDRMQQETKAAIAANEPRLALQRNRVATLAERAKMLNNRLGHLAVIRTDYSKLDADVKHRTEMLAEAERSLAEASATRSAALSTNLISPLGPPQVSDHPNGPGGSIIALGSTMAGLIFGLGTVFMIAPGPTEARGGRRWSDYLGAGRRSSDDTAAAGKANRRSADNAIAAEQPRAVPPAKS</sequence>
<dbReference type="PANTHER" id="PTHR32309:SF31">
    <property type="entry name" value="CAPSULAR EXOPOLYSACCHARIDE FAMILY"/>
    <property type="match status" value="1"/>
</dbReference>
<keyword evidence="2" id="KW-0472">Membrane</keyword>
<name>A0A5C5WM76_9BACT</name>
<dbReference type="OrthoDB" id="234267at2"/>
<keyword evidence="2" id="KW-0812">Transmembrane</keyword>
<protein>
    <submittedName>
        <fullName evidence="3">Uncharacterized protein</fullName>
    </submittedName>
</protein>
<evidence type="ECO:0000256" key="1">
    <source>
        <dbReference type="SAM" id="MobiDB-lite"/>
    </source>
</evidence>
<evidence type="ECO:0000313" key="4">
    <source>
        <dbReference type="Proteomes" id="UP000316598"/>
    </source>
</evidence>
<feature type="transmembrane region" description="Helical" evidence="2">
    <location>
        <begin position="14"/>
        <end position="39"/>
    </location>
</feature>
<dbReference type="PANTHER" id="PTHR32309">
    <property type="entry name" value="TYROSINE-PROTEIN KINASE"/>
    <property type="match status" value="1"/>
</dbReference>
<accession>A0A5C5WM76</accession>
<keyword evidence="4" id="KW-1185">Reference proteome</keyword>
<comment type="caution">
    <text evidence="3">The sequence shown here is derived from an EMBL/GenBank/DDBJ whole genome shotgun (WGS) entry which is preliminary data.</text>
</comment>